<evidence type="ECO:0000256" key="8">
    <source>
        <dbReference type="ARBA" id="ARBA00023049"/>
    </source>
</evidence>
<dbReference type="InterPro" id="IPR001948">
    <property type="entry name" value="Peptidase_M18"/>
</dbReference>
<dbReference type="Pfam" id="PF02127">
    <property type="entry name" value="Peptidase_M18"/>
    <property type="match status" value="1"/>
</dbReference>
<evidence type="ECO:0000256" key="2">
    <source>
        <dbReference type="ARBA" id="ARBA00008290"/>
    </source>
</evidence>
<evidence type="ECO:0000256" key="9">
    <source>
        <dbReference type="RuleBase" id="RU004386"/>
    </source>
</evidence>
<sequence length="459" mass="51127">MKRKTTWESYDEATLKEVFEFSEGYKEFISDCKTERECVKKIIKEAKKAGYRDLNEVILNEGVLEAGDKVYVNNMDKAVALILIGKEPIQNGMNILGAHIDSPRLDLKQNPLYEDTELAMFDTHYYGGIKKYQWVTLPLSLHGVVVKKDGTKVEIVIGEAETDPVVGVSDLLIHLAAEQMDKKASKVIEGENLNILVGSIPLQGEEKNAVKANILKLLKDKYDIEEDDFISAEIEAVPAGRARDYGLDRSMIMGYGHDDRICAYPSYKALLELEESDKTCVCLLVDKEEIGSVGATGMHSKFFENAVAEIINCTGDYSEIILRRAFQNSMMLSSDVSAAFDPNFPSTMEKNNSAYFGKGLVINKYTGSRGKYNSNDANAEYVAKLRDIFERNQVTYQTAELGKVDQGGGGTIAYILANYNMNVIDSGVALHNMHAPWEIGSKADLYEALKGYRAFLREA</sequence>
<dbReference type="Gene3D" id="2.30.250.10">
    <property type="entry name" value="Aminopeptidase i, Domain 2"/>
    <property type="match status" value="1"/>
</dbReference>
<dbReference type="EC" id="3.4.11.-" evidence="10"/>
<dbReference type="SUPFAM" id="SSF101821">
    <property type="entry name" value="Aminopeptidase/glucanase lid domain"/>
    <property type="match status" value="1"/>
</dbReference>
<gene>
    <name evidence="11" type="ORF">F7O84_06320</name>
</gene>
<dbReference type="SUPFAM" id="SSF53187">
    <property type="entry name" value="Zn-dependent exopeptidases"/>
    <property type="match status" value="1"/>
</dbReference>
<reference evidence="11 12" key="2">
    <citation type="submission" date="2020-02" db="EMBL/GenBank/DDBJ databases">
        <title>Candidatus Galacturonibacter soehngenii shows hetero-acetogenic catabolism of galacturonic acid but lacks a canonical carbon monoxide dehydrogenase/acetyl-CoA synthase complex.</title>
        <authorList>
            <person name="Diender M."/>
            <person name="Stouten G.R."/>
            <person name="Petersen J.F."/>
            <person name="Nielsen P.H."/>
            <person name="Dueholm M.S."/>
            <person name="Pronk J.T."/>
            <person name="Van Loosdrecht M.C.M."/>
        </authorList>
    </citation>
    <scope>NUCLEOTIDE SEQUENCE [LARGE SCALE GENOMIC DNA]</scope>
    <source>
        <strain evidence="11">GalUA</strain>
    </source>
</reference>
<dbReference type="PANTHER" id="PTHR28570:SF2">
    <property type="entry name" value="M18 FAMILY AMINOPEPTIDASE 1-RELATED"/>
    <property type="match status" value="1"/>
</dbReference>
<dbReference type="GO" id="GO:0004177">
    <property type="term" value="F:aminopeptidase activity"/>
    <property type="evidence" value="ECO:0007669"/>
    <property type="project" value="UniProtKB-KW"/>
</dbReference>
<dbReference type="InterPro" id="IPR023358">
    <property type="entry name" value="Peptidase_M18_dom2"/>
</dbReference>
<dbReference type="Gene3D" id="3.40.630.10">
    <property type="entry name" value="Zn peptidases"/>
    <property type="match status" value="1"/>
</dbReference>
<evidence type="ECO:0000313" key="12">
    <source>
        <dbReference type="Proteomes" id="UP000461768"/>
    </source>
</evidence>
<keyword evidence="3 9" id="KW-0031">Aminopeptidase</keyword>
<dbReference type="FunFam" id="2.30.250.10:FF:000006">
    <property type="entry name" value="Probable M18 family aminopeptidase 1"/>
    <property type="match status" value="1"/>
</dbReference>
<evidence type="ECO:0000256" key="7">
    <source>
        <dbReference type="ARBA" id="ARBA00022833"/>
    </source>
</evidence>
<dbReference type="AlphaFoldDB" id="A0A7V7QMQ8"/>
<dbReference type="GO" id="GO:0006508">
    <property type="term" value="P:proteolysis"/>
    <property type="evidence" value="ECO:0007669"/>
    <property type="project" value="UniProtKB-KW"/>
</dbReference>
<proteinExistence type="inferred from homology"/>
<keyword evidence="4 9" id="KW-0645">Protease</keyword>
<protein>
    <recommendedName>
        <fullName evidence="10">M18 family aminopeptidase</fullName>
        <ecNumber evidence="10">3.4.11.-</ecNumber>
    </recommendedName>
</protein>
<reference evidence="11 12" key="1">
    <citation type="submission" date="2019-09" db="EMBL/GenBank/DDBJ databases">
        <authorList>
            <person name="Valk L.C."/>
        </authorList>
    </citation>
    <scope>NUCLEOTIDE SEQUENCE [LARGE SCALE GENOMIC DNA]</scope>
    <source>
        <strain evidence="11">GalUA</strain>
    </source>
</reference>
<dbReference type="PANTHER" id="PTHR28570">
    <property type="entry name" value="ASPARTYL AMINOPEPTIDASE"/>
    <property type="match status" value="1"/>
</dbReference>
<evidence type="ECO:0000313" key="11">
    <source>
        <dbReference type="EMBL" id="KAB1439991.1"/>
    </source>
</evidence>
<dbReference type="PRINTS" id="PR00932">
    <property type="entry name" value="AMINO1PTASE"/>
</dbReference>
<keyword evidence="8 9" id="KW-0482">Metalloprotease</keyword>
<keyword evidence="6 9" id="KW-0378">Hydrolase</keyword>
<dbReference type="OrthoDB" id="89722at2"/>
<dbReference type="Proteomes" id="UP000461768">
    <property type="component" value="Unassembled WGS sequence"/>
</dbReference>
<name>A0A7V7QMQ8_9FIRM</name>
<evidence type="ECO:0000256" key="10">
    <source>
        <dbReference type="RuleBase" id="RU004387"/>
    </source>
</evidence>
<dbReference type="GO" id="GO:0005737">
    <property type="term" value="C:cytoplasm"/>
    <property type="evidence" value="ECO:0007669"/>
    <property type="project" value="UniProtKB-ARBA"/>
</dbReference>
<dbReference type="EMBL" id="WAGX01000004">
    <property type="protein sequence ID" value="KAB1439991.1"/>
    <property type="molecule type" value="Genomic_DNA"/>
</dbReference>
<organism evidence="11 12">
    <name type="scientific">Candidatus Galacturonatibacter soehngenii</name>
    <dbReference type="NCBI Taxonomy" id="2307010"/>
    <lineage>
        <taxon>Bacteria</taxon>
        <taxon>Bacillati</taxon>
        <taxon>Bacillota</taxon>
        <taxon>Clostridia</taxon>
        <taxon>Lachnospirales</taxon>
        <taxon>Lachnospiraceae</taxon>
        <taxon>Candidatus Galacturonatibacter</taxon>
    </lineage>
</organism>
<evidence type="ECO:0000256" key="5">
    <source>
        <dbReference type="ARBA" id="ARBA00022723"/>
    </source>
</evidence>
<dbReference type="GO" id="GO:0008270">
    <property type="term" value="F:zinc ion binding"/>
    <property type="evidence" value="ECO:0007669"/>
    <property type="project" value="InterPro"/>
</dbReference>
<accession>A0A7V7QMQ8</accession>
<dbReference type="RefSeq" id="WP_151143124.1">
    <property type="nucleotide sequence ID" value="NZ_WAGX01000004.1"/>
</dbReference>
<comment type="cofactor">
    <cofactor evidence="1 10">
        <name>Zn(2+)</name>
        <dbReference type="ChEBI" id="CHEBI:29105"/>
    </cofactor>
</comment>
<dbReference type="GO" id="GO:0008237">
    <property type="term" value="F:metallopeptidase activity"/>
    <property type="evidence" value="ECO:0007669"/>
    <property type="project" value="UniProtKB-KW"/>
</dbReference>
<keyword evidence="12" id="KW-1185">Reference proteome</keyword>
<comment type="similarity">
    <text evidence="2 9">Belongs to the peptidase M18 family.</text>
</comment>
<evidence type="ECO:0000256" key="3">
    <source>
        <dbReference type="ARBA" id="ARBA00022438"/>
    </source>
</evidence>
<dbReference type="NCBIfam" id="NF002600">
    <property type="entry name" value="PRK02256.1"/>
    <property type="match status" value="1"/>
</dbReference>
<evidence type="ECO:0000256" key="1">
    <source>
        <dbReference type="ARBA" id="ARBA00001947"/>
    </source>
</evidence>
<keyword evidence="7 9" id="KW-0862">Zinc</keyword>
<keyword evidence="5 9" id="KW-0479">Metal-binding</keyword>
<evidence type="ECO:0000256" key="6">
    <source>
        <dbReference type="ARBA" id="ARBA00022801"/>
    </source>
</evidence>
<comment type="caution">
    <text evidence="11">The sequence shown here is derived from an EMBL/GenBank/DDBJ whole genome shotgun (WGS) entry which is preliminary data.</text>
</comment>
<dbReference type="CDD" id="cd05659">
    <property type="entry name" value="M18_API"/>
    <property type="match status" value="1"/>
</dbReference>
<evidence type="ECO:0000256" key="4">
    <source>
        <dbReference type="ARBA" id="ARBA00022670"/>
    </source>
</evidence>